<dbReference type="InterPro" id="IPR011704">
    <property type="entry name" value="ATPase_dyneun-rel_AAA"/>
</dbReference>
<dbReference type="PANTHER" id="PTHR42759">
    <property type="entry name" value="MOXR FAMILY PROTEIN"/>
    <property type="match status" value="1"/>
</dbReference>
<proteinExistence type="predicted"/>
<dbReference type="Gene3D" id="3.40.50.300">
    <property type="entry name" value="P-loop containing nucleotide triphosphate hydrolases"/>
    <property type="match status" value="1"/>
</dbReference>
<evidence type="ECO:0000259" key="1">
    <source>
        <dbReference type="SMART" id="SM00382"/>
    </source>
</evidence>
<evidence type="ECO:0000313" key="2">
    <source>
        <dbReference type="EMBL" id="PZN81549.1"/>
    </source>
</evidence>
<gene>
    <name evidence="2" type="ORF">DM484_08305</name>
</gene>
<dbReference type="AlphaFoldDB" id="A0A2W4RIF7"/>
<name>A0A2W4RIF7_9GAMM</name>
<sequence>MNDVLATFKLPDNSDNVWLGNEEAGVPPYVLSDDIIIALKVSLVTRRPLLISGPPGSGKTMLAKAVAEAQGWSYLKHTLTSRSRLEDLTSEIDQLQRLHDAHAASAGPGDELMPEWAYLKPGLFWWGFDADSAVRKGHTAKDVAEQKGFRIPQKPKTLREEAKGVVILLDEIDKAEPDLPNDLLEPLDLRCFQLPDGNEVRAPDELTLLVMITTNGERDLPTAFLRRCIHLDLQSQDEEGLKRIADFHFKAKEHSQKPAVFAAVAKKFKDLVSETKTAGRRPPGTSEYLDAVRACLELGITPDSDIWKQVEQATLKKQTKQEGTL</sequence>
<dbReference type="Proteomes" id="UP000249396">
    <property type="component" value="Unassembled WGS sequence"/>
</dbReference>
<comment type="caution">
    <text evidence="2">The sequence shown here is derived from an EMBL/GenBank/DDBJ whole genome shotgun (WGS) entry which is preliminary data.</text>
</comment>
<dbReference type="EMBL" id="QJPH01000267">
    <property type="protein sequence ID" value="PZN81549.1"/>
    <property type="molecule type" value="Genomic_DNA"/>
</dbReference>
<dbReference type="SUPFAM" id="SSF52540">
    <property type="entry name" value="P-loop containing nucleoside triphosphate hydrolases"/>
    <property type="match status" value="1"/>
</dbReference>
<dbReference type="PANTHER" id="PTHR42759:SF1">
    <property type="entry name" value="MAGNESIUM-CHELATASE SUBUNIT CHLD"/>
    <property type="match status" value="1"/>
</dbReference>
<reference evidence="2 3" key="1">
    <citation type="journal article" date="2018" name="Aquat. Microb. Ecol.">
        <title>Gammaproteobacterial methanotrophs dominate.</title>
        <authorList>
            <person name="Rissanen A.J."/>
            <person name="Saarenheimo J."/>
            <person name="Tiirola M."/>
            <person name="Peura S."/>
            <person name="Aalto S.L."/>
            <person name="Karvinen A."/>
            <person name="Nykanen H."/>
        </authorList>
    </citation>
    <scope>NUCLEOTIDE SEQUENCE [LARGE SCALE GENOMIC DNA]</scope>
    <source>
        <strain evidence="2">AMbin10</strain>
    </source>
</reference>
<feature type="domain" description="AAA+ ATPase" evidence="1">
    <location>
        <begin position="45"/>
        <end position="237"/>
    </location>
</feature>
<dbReference type="SMART" id="SM00382">
    <property type="entry name" value="AAA"/>
    <property type="match status" value="1"/>
</dbReference>
<dbReference type="GO" id="GO:0005524">
    <property type="term" value="F:ATP binding"/>
    <property type="evidence" value="ECO:0007669"/>
    <property type="project" value="InterPro"/>
</dbReference>
<organism evidence="2 3">
    <name type="scientific">Candidatus Methylumidiphilus alinenensis</name>
    <dbReference type="NCBI Taxonomy" id="2202197"/>
    <lineage>
        <taxon>Bacteria</taxon>
        <taxon>Pseudomonadati</taxon>
        <taxon>Pseudomonadota</taxon>
        <taxon>Gammaproteobacteria</taxon>
        <taxon>Methylococcales</taxon>
        <taxon>Candidatus Methylumidiphilus</taxon>
    </lineage>
</organism>
<dbReference type="CDD" id="cd00009">
    <property type="entry name" value="AAA"/>
    <property type="match status" value="1"/>
</dbReference>
<evidence type="ECO:0000313" key="3">
    <source>
        <dbReference type="Proteomes" id="UP000249396"/>
    </source>
</evidence>
<dbReference type="Pfam" id="PF07728">
    <property type="entry name" value="AAA_5"/>
    <property type="match status" value="1"/>
</dbReference>
<accession>A0A2W4RIF7</accession>
<dbReference type="InterPro" id="IPR050764">
    <property type="entry name" value="CbbQ/NirQ/NorQ/GpvN"/>
</dbReference>
<dbReference type="InterPro" id="IPR003593">
    <property type="entry name" value="AAA+_ATPase"/>
</dbReference>
<protein>
    <submittedName>
        <fullName evidence="2">MoxR family ATPase</fullName>
    </submittedName>
</protein>
<dbReference type="GO" id="GO:0016887">
    <property type="term" value="F:ATP hydrolysis activity"/>
    <property type="evidence" value="ECO:0007669"/>
    <property type="project" value="InterPro"/>
</dbReference>
<dbReference type="InterPro" id="IPR027417">
    <property type="entry name" value="P-loop_NTPase"/>
</dbReference>